<dbReference type="InterPro" id="IPR010730">
    <property type="entry name" value="HET"/>
</dbReference>
<dbReference type="Gene3D" id="1.25.40.10">
    <property type="entry name" value="Tetratricopeptide repeat domain"/>
    <property type="match status" value="3"/>
</dbReference>
<dbReference type="HOGENOM" id="CLU_000288_138_6_1"/>
<protein>
    <recommendedName>
        <fullName evidence="1">Heterokaryon incompatibility domain-containing protein</fullName>
    </recommendedName>
</protein>
<name>A0A0C9ZGJ4_9AGAM</name>
<evidence type="ECO:0000313" key="2">
    <source>
        <dbReference type="EMBL" id="KIK21617.1"/>
    </source>
</evidence>
<dbReference type="STRING" id="765257.A0A0C9ZGJ4"/>
<sequence>MDDVSHQLIDLKIHPPGSNGRVVAPFNLAVALHDRFGKGRKCGNLDMAITFLRGDLELRPSGHRDRSSLLHGLAHCLSARYDSQRKVVDLEEAVTLGRAALELRLPGHPDRAVSLCNLACDLKKRFQKNSRMYDLEEAIQLHRAALELCPSGHPDRYLSLLELALCLSARYDSQRAIADLEEAVTLGRAAVELRLPGHPDRAVPLGILACDLRKRFKKHARSHDLEEAIGLHRAALELHPSGHPDRYSSLYGLAHCLSNRYDSQQAISDLEEAVTLRRAVLELCPPGHPDRAVSLYNLARDLWRRFEKHSQVYDLEKAIEQHHAALELRPSGHRDRSSSLHQLTRCLLARYDSQGAVADLGEAVTLRRAALELYPPGHRRRARFLHDLAQCLAEHFRHQPAAADLDEAIALEQEALQLLSPRNPRYDVFRRSLMTYLQMKINSQAAIMSPCASGVTRLDVNQVIRGCILETLKMMPTRLLHTHTGVLFNRDAQISHFMASQQYSQLLSSFRRCPPDQRTKLIHTTISGYFQFVMFSHRWGEGEPLLRDVEDHSIYGMATKGGLGKLQAFCLRAGEKGYLWAWSDTCCIDKDSSAELQEAIGSMFGWYRRSALTIVYLSDIPNTGSFGASEWFRRGWTLQELLAPQTILFYTQDWSLYKNHVGSNHKVNAHVIEELKWATGIDPQFLIEFSPGMDDARSRLQWASLRCTTRAEDIAYSLFGIFNLHLPVLYGESAEKALSRLLVEIISQSGDISVLDWVGKASPFHSCFPAHITSYQTLPLSQRPDTDELSLRMSWRPLLSTALRKLYRSLANSPIPQFINRRLTLPSITHRVTAIRLQGEDPRAPSYEYKIRACGLRPLEITLRDKLEDVAMKRGALQVVRPWHSKLLSLSAKLGTGADKQLLSTMGRPFHALLLARLPHDEYKRIASSTLIVAEPVDSGSILRSKVTTLNIV</sequence>
<dbReference type="Pfam" id="PF06985">
    <property type="entry name" value="HET"/>
    <property type="match status" value="1"/>
</dbReference>
<dbReference type="EMBL" id="KN833749">
    <property type="protein sequence ID" value="KIK21617.1"/>
    <property type="molecule type" value="Genomic_DNA"/>
</dbReference>
<reference evidence="3" key="2">
    <citation type="submission" date="2015-01" db="EMBL/GenBank/DDBJ databases">
        <title>Evolutionary Origins and Diversification of the Mycorrhizal Mutualists.</title>
        <authorList>
            <consortium name="DOE Joint Genome Institute"/>
            <consortium name="Mycorrhizal Genomics Consortium"/>
            <person name="Kohler A."/>
            <person name="Kuo A."/>
            <person name="Nagy L.G."/>
            <person name="Floudas D."/>
            <person name="Copeland A."/>
            <person name="Barry K.W."/>
            <person name="Cichocki N."/>
            <person name="Veneault-Fourrey C."/>
            <person name="LaButti K."/>
            <person name="Lindquist E.A."/>
            <person name="Lipzen A."/>
            <person name="Lundell T."/>
            <person name="Morin E."/>
            <person name="Murat C."/>
            <person name="Riley R."/>
            <person name="Ohm R."/>
            <person name="Sun H."/>
            <person name="Tunlid A."/>
            <person name="Henrissat B."/>
            <person name="Grigoriev I.V."/>
            <person name="Hibbett D.S."/>
            <person name="Martin F."/>
        </authorList>
    </citation>
    <scope>NUCLEOTIDE SEQUENCE [LARGE SCALE GENOMIC DNA]</scope>
    <source>
        <strain evidence="3">441</strain>
    </source>
</reference>
<evidence type="ECO:0000259" key="1">
    <source>
        <dbReference type="Pfam" id="PF06985"/>
    </source>
</evidence>
<dbReference type="SMART" id="SM00028">
    <property type="entry name" value="TPR"/>
    <property type="match status" value="5"/>
</dbReference>
<gene>
    <name evidence="2" type="ORF">PISMIDRAFT_537548</name>
</gene>
<dbReference type="Pfam" id="PF13374">
    <property type="entry name" value="TPR_10"/>
    <property type="match status" value="2"/>
</dbReference>
<dbReference type="InterPro" id="IPR019734">
    <property type="entry name" value="TPR_rpt"/>
</dbReference>
<dbReference type="SUPFAM" id="SSF48452">
    <property type="entry name" value="TPR-like"/>
    <property type="match status" value="2"/>
</dbReference>
<proteinExistence type="predicted"/>
<dbReference type="PANTHER" id="PTHR10622:SF10">
    <property type="entry name" value="HET DOMAIN-CONTAINING PROTEIN"/>
    <property type="match status" value="1"/>
</dbReference>
<organism evidence="2 3">
    <name type="scientific">Pisolithus microcarpus 441</name>
    <dbReference type="NCBI Taxonomy" id="765257"/>
    <lineage>
        <taxon>Eukaryota</taxon>
        <taxon>Fungi</taxon>
        <taxon>Dikarya</taxon>
        <taxon>Basidiomycota</taxon>
        <taxon>Agaricomycotina</taxon>
        <taxon>Agaricomycetes</taxon>
        <taxon>Agaricomycetidae</taxon>
        <taxon>Boletales</taxon>
        <taxon>Sclerodermatineae</taxon>
        <taxon>Pisolithaceae</taxon>
        <taxon>Pisolithus</taxon>
    </lineage>
</organism>
<dbReference type="Proteomes" id="UP000054018">
    <property type="component" value="Unassembled WGS sequence"/>
</dbReference>
<feature type="domain" description="Heterokaryon incompatibility" evidence="1">
    <location>
        <begin position="532"/>
        <end position="619"/>
    </location>
</feature>
<reference evidence="2 3" key="1">
    <citation type="submission" date="2014-04" db="EMBL/GenBank/DDBJ databases">
        <authorList>
            <consortium name="DOE Joint Genome Institute"/>
            <person name="Kuo A."/>
            <person name="Kohler A."/>
            <person name="Costa M.D."/>
            <person name="Nagy L.G."/>
            <person name="Floudas D."/>
            <person name="Copeland A."/>
            <person name="Barry K.W."/>
            <person name="Cichocki N."/>
            <person name="Veneault-Fourrey C."/>
            <person name="LaButti K."/>
            <person name="Lindquist E.A."/>
            <person name="Lipzen A."/>
            <person name="Lundell T."/>
            <person name="Morin E."/>
            <person name="Murat C."/>
            <person name="Sun H."/>
            <person name="Tunlid A."/>
            <person name="Henrissat B."/>
            <person name="Grigoriev I.V."/>
            <person name="Hibbett D.S."/>
            <person name="Martin F."/>
            <person name="Nordberg H.P."/>
            <person name="Cantor M.N."/>
            <person name="Hua S.X."/>
        </authorList>
    </citation>
    <scope>NUCLEOTIDE SEQUENCE [LARGE SCALE GENOMIC DNA]</scope>
    <source>
        <strain evidence="2 3">441</strain>
    </source>
</reference>
<dbReference type="InterPro" id="IPR011990">
    <property type="entry name" value="TPR-like_helical_dom_sf"/>
</dbReference>
<dbReference type="OrthoDB" id="2650482at2759"/>
<accession>A0A0C9ZGJ4</accession>
<evidence type="ECO:0000313" key="3">
    <source>
        <dbReference type="Proteomes" id="UP000054018"/>
    </source>
</evidence>
<keyword evidence="3" id="KW-1185">Reference proteome</keyword>
<dbReference type="AlphaFoldDB" id="A0A0C9ZGJ4"/>
<dbReference type="PANTHER" id="PTHR10622">
    <property type="entry name" value="HET DOMAIN-CONTAINING PROTEIN"/>
    <property type="match status" value="1"/>
</dbReference>